<name>A0AAF3FF53_9BILA</name>
<evidence type="ECO:0000256" key="6">
    <source>
        <dbReference type="ARBA" id="ARBA00022664"/>
    </source>
</evidence>
<evidence type="ECO:0000256" key="15">
    <source>
        <dbReference type="SAM" id="MobiDB-lite"/>
    </source>
</evidence>
<protein>
    <recommendedName>
        <fullName evidence="3">Polyglutamine-binding protein 1</fullName>
    </recommendedName>
    <alternativeName>
        <fullName evidence="13">Polyglutamine tract-binding protein 1</fullName>
    </alternativeName>
</protein>
<evidence type="ECO:0000256" key="3">
    <source>
        <dbReference type="ARBA" id="ARBA00021117"/>
    </source>
</evidence>
<dbReference type="WBParaSite" id="MBELARI_LOCUS5665">
    <property type="protein sequence ID" value="MBELARI_LOCUS5665"/>
    <property type="gene ID" value="MBELARI_LOCUS5665"/>
</dbReference>
<keyword evidence="8" id="KW-0391">Immunity</keyword>
<keyword evidence="6" id="KW-0507">mRNA processing</keyword>
<evidence type="ECO:0000256" key="5">
    <source>
        <dbReference type="ARBA" id="ARBA00022588"/>
    </source>
</evidence>
<keyword evidence="5" id="KW-0399">Innate immunity</keyword>
<keyword evidence="4" id="KW-0597">Phosphoprotein</keyword>
<keyword evidence="17" id="KW-1185">Reference proteome</keyword>
<keyword evidence="9" id="KW-0805">Transcription regulation</keyword>
<dbReference type="GO" id="GO:0045087">
    <property type="term" value="P:innate immune response"/>
    <property type="evidence" value="ECO:0007669"/>
    <property type="project" value="UniProtKB-KW"/>
</dbReference>
<organism evidence="17 18">
    <name type="scientific">Mesorhabditis belari</name>
    <dbReference type="NCBI Taxonomy" id="2138241"/>
    <lineage>
        <taxon>Eukaryota</taxon>
        <taxon>Metazoa</taxon>
        <taxon>Ecdysozoa</taxon>
        <taxon>Nematoda</taxon>
        <taxon>Chromadorea</taxon>
        <taxon>Rhabditida</taxon>
        <taxon>Rhabditina</taxon>
        <taxon>Rhabditomorpha</taxon>
        <taxon>Rhabditoidea</taxon>
        <taxon>Rhabditidae</taxon>
        <taxon>Mesorhabditinae</taxon>
        <taxon>Mesorhabditis</taxon>
    </lineage>
</organism>
<feature type="compositionally biased region" description="Basic and acidic residues" evidence="15">
    <location>
        <begin position="142"/>
        <end position="207"/>
    </location>
</feature>
<dbReference type="SUPFAM" id="SSF51045">
    <property type="entry name" value="WW domain"/>
    <property type="match status" value="1"/>
</dbReference>
<dbReference type="GO" id="GO:0043021">
    <property type="term" value="F:ribonucleoprotein complex binding"/>
    <property type="evidence" value="ECO:0007669"/>
    <property type="project" value="TreeGrafter"/>
</dbReference>
<evidence type="ECO:0000313" key="18">
    <source>
        <dbReference type="WBParaSite" id="MBELARI_LOCUS5665"/>
    </source>
</evidence>
<dbReference type="CDD" id="cd00201">
    <property type="entry name" value="WW"/>
    <property type="match status" value="1"/>
</dbReference>
<feature type="compositionally biased region" description="Basic and acidic residues" evidence="15">
    <location>
        <begin position="225"/>
        <end position="246"/>
    </location>
</feature>
<evidence type="ECO:0000256" key="9">
    <source>
        <dbReference type="ARBA" id="ARBA00023015"/>
    </source>
</evidence>
<dbReference type="InterPro" id="IPR036020">
    <property type="entry name" value="WW_dom_sf"/>
</dbReference>
<keyword evidence="7" id="KW-0677">Repeat</keyword>
<dbReference type="AlphaFoldDB" id="A0AAF3FF53"/>
<dbReference type="Proteomes" id="UP000887575">
    <property type="component" value="Unassembled WGS sequence"/>
</dbReference>
<evidence type="ECO:0000259" key="16">
    <source>
        <dbReference type="PROSITE" id="PS50020"/>
    </source>
</evidence>
<evidence type="ECO:0000256" key="10">
    <source>
        <dbReference type="ARBA" id="ARBA00023163"/>
    </source>
</evidence>
<comment type="subunit">
    <text evidence="14">Interacts with POU3F2/Brn-2, ATXN1, TXNL4A, HTT and AR. Interaction with ATXN1 correlates positively with the length of the polyglutamine tract. Interacts with RNA polymerase II large subunit in a phosphorylation-dependent manner. Forms a ternary complex with ATXN1 mutant and phosphorylated RNA polymerase II. Interacts (via C-terminus) with TXNL4A and CD2BP2. Interacts (via WW domain) with ATN1 and SF3B1, and may interact with additional splice factors. Interacts (via WW domain) with WBP11; Leading to reduce interaction between PQBP1 and TXNL4A. Interacts with CAPRIN1. Interacts with DDX1. Interacts with SFPQ. Interacts with KHSRP.</text>
</comment>
<evidence type="ECO:0000313" key="17">
    <source>
        <dbReference type="Proteomes" id="UP000887575"/>
    </source>
</evidence>
<dbReference type="Gene3D" id="2.20.70.10">
    <property type="match status" value="1"/>
</dbReference>
<sequence length="307" mass="35775">MPLPPALLAKLQQRGIVRSNANEEVIAEDYESPETKEKPATVEDREFATGCPNKNNPYHVCVDFCYDHWMDGYPEERLNEDYLYRKRRMLMHYPLPEGWLEVYDAGLRRHYYWNPDTDEVSWLSPRHPHAVIGEAAPKLAREMHSQMRDTDKDFDPARDNYRARGGDADRDRYRERDRDRERDRGRDERGRDRGRDDRMDRDRDRDRDRRRRKSPGQSDSDSDEAAAKLDVTDRDRLKRANRKGIDPMDPAAYSDIKVGKWASGLTEDTKTGVDVTAGGPLFQQRPYPAPGAILRARGGRPDNEDEQ</sequence>
<keyword evidence="10" id="KW-0804">Transcription</keyword>
<evidence type="ECO:0000256" key="7">
    <source>
        <dbReference type="ARBA" id="ARBA00022737"/>
    </source>
</evidence>
<keyword evidence="12" id="KW-0539">Nucleus</keyword>
<evidence type="ECO:0000256" key="2">
    <source>
        <dbReference type="ARBA" id="ARBA00004463"/>
    </source>
</evidence>
<comment type="subcellular location">
    <subcellularLocation>
        <location evidence="2">Cytoplasmic granule</location>
    </subcellularLocation>
    <subcellularLocation>
        <location evidence="1">Nucleus speckle</location>
    </subcellularLocation>
</comment>
<dbReference type="InterPro" id="IPR001202">
    <property type="entry name" value="WW_dom"/>
</dbReference>
<feature type="region of interest" description="Disordered" evidence="15">
    <location>
        <begin position="275"/>
        <end position="307"/>
    </location>
</feature>
<evidence type="ECO:0000256" key="8">
    <source>
        <dbReference type="ARBA" id="ARBA00022859"/>
    </source>
</evidence>
<reference evidence="18" key="1">
    <citation type="submission" date="2024-02" db="UniProtKB">
        <authorList>
            <consortium name="WormBaseParasite"/>
        </authorList>
    </citation>
    <scope>IDENTIFICATION</scope>
</reference>
<dbReference type="PANTHER" id="PTHR21737">
    <property type="entry name" value="POLYGLUTAMINE BINDING PROTEIN 1/MARVEL MEMBRANE-ASSOCIATING DOMAIN CONTAINING 3"/>
    <property type="match status" value="1"/>
</dbReference>
<evidence type="ECO:0000256" key="13">
    <source>
        <dbReference type="ARBA" id="ARBA00042167"/>
    </source>
</evidence>
<evidence type="ECO:0000256" key="14">
    <source>
        <dbReference type="ARBA" id="ARBA00046362"/>
    </source>
</evidence>
<dbReference type="SMART" id="SM00456">
    <property type="entry name" value="WW"/>
    <property type="match status" value="1"/>
</dbReference>
<dbReference type="PROSITE" id="PS50020">
    <property type="entry name" value="WW_DOMAIN_2"/>
    <property type="match status" value="1"/>
</dbReference>
<evidence type="ECO:0000256" key="12">
    <source>
        <dbReference type="ARBA" id="ARBA00023242"/>
    </source>
</evidence>
<dbReference type="PANTHER" id="PTHR21737:SF3">
    <property type="entry name" value="POLYGLUTAMINE-BINDING PROTEIN 1"/>
    <property type="match status" value="1"/>
</dbReference>
<accession>A0AAF3FF53</accession>
<evidence type="ECO:0000256" key="11">
    <source>
        <dbReference type="ARBA" id="ARBA00023187"/>
    </source>
</evidence>
<evidence type="ECO:0000256" key="4">
    <source>
        <dbReference type="ARBA" id="ARBA00022553"/>
    </source>
</evidence>
<dbReference type="GO" id="GO:0016607">
    <property type="term" value="C:nuclear speck"/>
    <property type="evidence" value="ECO:0007669"/>
    <property type="project" value="UniProtKB-SubCell"/>
</dbReference>
<dbReference type="Gene3D" id="3.40.30.10">
    <property type="entry name" value="Glutaredoxin"/>
    <property type="match status" value="1"/>
</dbReference>
<proteinExistence type="predicted"/>
<dbReference type="GO" id="GO:0000380">
    <property type="term" value="P:alternative mRNA splicing, via spliceosome"/>
    <property type="evidence" value="ECO:0007669"/>
    <property type="project" value="TreeGrafter"/>
</dbReference>
<evidence type="ECO:0000256" key="1">
    <source>
        <dbReference type="ARBA" id="ARBA00004324"/>
    </source>
</evidence>
<dbReference type="GO" id="GO:0005737">
    <property type="term" value="C:cytoplasm"/>
    <property type="evidence" value="ECO:0007669"/>
    <property type="project" value="TreeGrafter"/>
</dbReference>
<feature type="domain" description="WW" evidence="16">
    <location>
        <begin position="93"/>
        <end position="127"/>
    </location>
</feature>
<keyword evidence="11" id="KW-0508">mRNA splicing</keyword>
<feature type="region of interest" description="Disordered" evidence="15">
    <location>
        <begin position="142"/>
        <end position="251"/>
    </location>
</feature>